<accession>A0A815SM25</accession>
<comment type="caution">
    <text evidence="2">The sequence shown here is derived from an EMBL/GenBank/DDBJ whole genome shotgun (WGS) entry which is preliminary data.</text>
</comment>
<gene>
    <name evidence="3" type="ORF">OKA104_LOCUS33763</name>
    <name evidence="2" type="ORF">VCS650_LOCUS41786</name>
</gene>
<evidence type="ECO:0000313" key="2">
    <source>
        <dbReference type="EMBL" id="CAF1492538.1"/>
    </source>
</evidence>
<dbReference type="Proteomes" id="UP000663891">
    <property type="component" value="Unassembled WGS sequence"/>
</dbReference>
<sequence>MSDTSIVAGGPSEDNFYDMQDNSYRRRSGCWTRCGANICVCILAISTILLVMALAYEFYQQKQIEEHRKAKAQKAGKKYSRLPGKGLIKFGKKIIGSLSDDAEQYDDGNNDDDNSDDS</sequence>
<evidence type="ECO:0000313" key="3">
    <source>
        <dbReference type="EMBL" id="CAF4067449.1"/>
    </source>
</evidence>
<evidence type="ECO:0000256" key="1">
    <source>
        <dbReference type="SAM" id="Phobius"/>
    </source>
</evidence>
<evidence type="ECO:0000313" key="4">
    <source>
        <dbReference type="Proteomes" id="UP000663891"/>
    </source>
</evidence>
<organism evidence="2 4">
    <name type="scientific">Adineta steineri</name>
    <dbReference type="NCBI Taxonomy" id="433720"/>
    <lineage>
        <taxon>Eukaryota</taxon>
        <taxon>Metazoa</taxon>
        <taxon>Spiralia</taxon>
        <taxon>Gnathifera</taxon>
        <taxon>Rotifera</taxon>
        <taxon>Eurotatoria</taxon>
        <taxon>Bdelloidea</taxon>
        <taxon>Adinetida</taxon>
        <taxon>Adinetidae</taxon>
        <taxon>Adineta</taxon>
    </lineage>
</organism>
<dbReference type="Proteomes" id="UP000663881">
    <property type="component" value="Unassembled WGS sequence"/>
</dbReference>
<keyword evidence="1" id="KW-0812">Transmembrane</keyword>
<name>A0A815SM25_9BILA</name>
<dbReference type="EMBL" id="CAJNON010001932">
    <property type="protein sequence ID" value="CAF1492538.1"/>
    <property type="molecule type" value="Genomic_DNA"/>
</dbReference>
<keyword evidence="1" id="KW-1133">Transmembrane helix</keyword>
<dbReference type="OrthoDB" id="10039192at2759"/>
<protein>
    <submittedName>
        <fullName evidence="2">Uncharacterized protein</fullName>
    </submittedName>
</protein>
<keyword evidence="1" id="KW-0472">Membrane</keyword>
<dbReference type="AlphaFoldDB" id="A0A815SM25"/>
<reference evidence="2" key="1">
    <citation type="submission" date="2021-02" db="EMBL/GenBank/DDBJ databases">
        <authorList>
            <person name="Nowell W R."/>
        </authorList>
    </citation>
    <scope>NUCLEOTIDE SEQUENCE</scope>
</reference>
<proteinExistence type="predicted"/>
<dbReference type="EMBL" id="CAJOAY010004378">
    <property type="protein sequence ID" value="CAF4067449.1"/>
    <property type="molecule type" value="Genomic_DNA"/>
</dbReference>
<feature type="transmembrane region" description="Helical" evidence="1">
    <location>
        <begin position="35"/>
        <end position="59"/>
    </location>
</feature>